<gene>
    <name evidence="1" type="ORF">QN277_019141</name>
</gene>
<evidence type="ECO:0000313" key="1">
    <source>
        <dbReference type="EMBL" id="KAK4276164.1"/>
    </source>
</evidence>
<sequence length="93" mass="10234">MLVDSGSTHNFISESLVRELALPTTTISTFGVQIVDGSIVRCNKLCKAVDIHLPGLNIQEDFFPFSLAGSDLVLGIQWLASLNTHQANWNQMF</sequence>
<dbReference type="Pfam" id="PF08284">
    <property type="entry name" value="RVP_2"/>
    <property type="match status" value="1"/>
</dbReference>
<dbReference type="AlphaFoldDB" id="A0AAE1JY35"/>
<dbReference type="EMBL" id="JAWXYG010000004">
    <property type="protein sequence ID" value="KAK4276164.1"/>
    <property type="molecule type" value="Genomic_DNA"/>
</dbReference>
<dbReference type="SUPFAM" id="SSF50630">
    <property type="entry name" value="Acid proteases"/>
    <property type="match status" value="1"/>
</dbReference>
<dbReference type="InterPro" id="IPR032567">
    <property type="entry name" value="RTL1-rel"/>
</dbReference>
<name>A0AAE1JY35_9FABA</name>
<dbReference type="Proteomes" id="UP001293593">
    <property type="component" value="Unassembled WGS sequence"/>
</dbReference>
<keyword evidence="2" id="KW-1185">Reference proteome</keyword>
<reference evidence="1" key="1">
    <citation type="submission" date="2023-10" db="EMBL/GenBank/DDBJ databases">
        <title>Chromosome-level genome of the transformable northern wattle, Acacia crassicarpa.</title>
        <authorList>
            <person name="Massaro I."/>
            <person name="Sinha N.R."/>
            <person name="Poethig S."/>
            <person name="Leichty A.R."/>
        </authorList>
    </citation>
    <scope>NUCLEOTIDE SEQUENCE</scope>
    <source>
        <strain evidence="1">Acra3RX</strain>
        <tissue evidence="1">Leaf</tissue>
    </source>
</reference>
<comment type="caution">
    <text evidence="1">The sequence shown here is derived from an EMBL/GenBank/DDBJ whole genome shotgun (WGS) entry which is preliminary data.</text>
</comment>
<proteinExistence type="predicted"/>
<protein>
    <recommendedName>
        <fullName evidence="3">RVP_2 domain-containing protein</fullName>
    </recommendedName>
</protein>
<dbReference type="PANTHER" id="PTHR15503">
    <property type="entry name" value="LDOC1 RELATED"/>
    <property type="match status" value="1"/>
</dbReference>
<evidence type="ECO:0000313" key="2">
    <source>
        <dbReference type="Proteomes" id="UP001293593"/>
    </source>
</evidence>
<accession>A0AAE1JY35</accession>
<evidence type="ECO:0008006" key="3">
    <source>
        <dbReference type="Google" id="ProtNLM"/>
    </source>
</evidence>
<dbReference type="PANTHER" id="PTHR15503:SF22">
    <property type="entry name" value="TRANSPOSON TY3-I GAG POLYPROTEIN"/>
    <property type="match status" value="1"/>
</dbReference>
<dbReference type="InterPro" id="IPR021109">
    <property type="entry name" value="Peptidase_aspartic_dom_sf"/>
</dbReference>
<dbReference type="CDD" id="cd00303">
    <property type="entry name" value="retropepsin_like"/>
    <property type="match status" value="1"/>
</dbReference>
<organism evidence="1 2">
    <name type="scientific">Acacia crassicarpa</name>
    <name type="common">northern wattle</name>
    <dbReference type="NCBI Taxonomy" id="499986"/>
    <lineage>
        <taxon>Eukaryota</taxon>
        <taxon>Viridiplantae</taxon>
        <taxon>Streptophyta</taxon>
        <taxon>Embryophyta</taxon>
        <taxon>Tracheophyta</taxon>
        <taxon>Spermatophyta</taxon>
        <taxon>Magnoliopsida</taxon>
        <taxon>eudicotyledons</taxon>
        <taxon>Gunneridae</taxon>
        <taxon>Pentapetalae</taxon>
        <taxon>rosids</taxon>
        <taxon>fabids</taxon>
        <taxon>Fabales</taxon>
        <taxon>Fabaceae</taxon>
        <taxon>Caesalpinioideae</taxon>
        <taxon>mimosoid clade</taxon>
        <taxon>Acacieae</taxon>
        <taxon>Acacia</taxon>
    </lineage>
</organism>
<dbReference type="Gene3D" id="2.40.70.10">
    <property type="entry name" value="Acid Proteases"/>
    <property type="match status" value="1"/>
</dbReference>